<reference evidence="2" key="1">
    <citation type="submission" date="2016-11" db="EMBL/GenBank/DDBJ databases">
        <authorList>
            <person name="Varghese N."/>
            <person name="Submissions S."/>
        </authorList>
    </citation>
    <scope>NUCLEOTIDE SEQUENCE [LARGE SCALE GENOMIC DNA]</scope>
    <source>
        <strain evidence="2">DSM 29440</strain>
    </source>
</reference>
<evidence type="ECO:0000313" key="1">
    <source>
        <dbReference type="EMBL" id="SIN77999.1"/>
    </source>
</evidence>
<dbReference type="Proteomes" id="UP000184932">
    <property type="component" value="Unassembled WGS sequence"/>
</dbReference>
<dbReference type="AlphaFoldDB" id="A0A1N6E4R8"/>
<accession>A0A1N6E4R8</accession>
<evidence type="ECO:0000313" key="2">
    <source>
        <dbReference type="Proteomes" id="UP000184932"/>
    </source>
</evidence>
<dbReference type="RefSeq" id="WP_245794330.1">
    <property type="nucleotide sequence ID" value="NZ_FSRL01000001.1"/>
</dbReference>
<proteinExistence type="predicted"/>
<evidence type="ECO:0008006" key="3">
    <source>
        <dbReference type="Google" id="ProtNLM"/>
    </source>
</evidence>
<dbReference type="EMBL" id="FSRL01000001">
    <property type="protein sequence ID" value="SIN77999.1"/>
    <property type="molecule type" value="Genomic_DNA"/>
</dbReference>
<gene>
    <name evidence="1" type="ORF">SAMN05444002_0331</name>
</gene>
<dbReference type="STRING" id="1217970.SAMN05444002_0331"/>
<name>A0A1N6E4R8_9RHOB</name>
<dbReference type="InterPro" id="IPR021335">
    <property type="entry name" value="DUF2948"/>
</dbReference>
<dbReference type="Pfam" id="PF11164">
    <property type="entry name" value="DUF2948"/>
    <property type="match status" value="1"/>
</dbReference>
<keyword evidence="2" id="KW-1185">Reference proteome</keyword>
<sequence length="160" mass="17743">MAEDAKFEDGLERPIYIAAMDEGSLPIVSALVQDAVFPITEMKYDKAQREFALLLNRFRWEDKARAEARGRPYERVQSVLRVGDVMKVASMGIDRSDPDTILSLLSVTWEEGEDGTGALILTLAGDGAIRLSVECLDLVLKDVTRPYIAPSRHAPEHPEG</sequence>
<organism evidence="1 2">
    <name type="scientific">Vannielia litorea</name>
    <dbReference type="NCBI Taxonomy" id="1217970"/>
    <lineage>
        <taxon>Bacteria</taxon>
        <taxon>Pseudomonadati</taxon>
        <taxon>Pseudomonadota</taxon>
        <taxon>Alphaproteobacteria</taxon>
        <taxon>Rhodobacterales</taxon>
        <taxon>Paracoccaceae</taxon>
        <taxon>Vannielia</taxon>
    </lineage>
</organism>
<protein>
    <recommendedName>
        <fullName evidence="3">DUF2948 family protein</fullName>
    </recommendedName>
</protein>